<keyword evidence="6" id="KW-0413">Isomerase</keyword>
<dbReference type="AlphaFoldDB" id="A0A084G0A2"/>
<dbReference type="InterPro" id="IPR010255">
    <property type="entry name" value="Haem_peroxidase_sf"/>
</dbReference>
<dbReference type="PROSITE" id="PS50292">
    <property type="entry name" value="PEROXIDASE_3"/>
    <property type="match status" value="1"/>
</dbReference>
<dbReference type="Proteomes" id="UP000028545">
    <property type="component" value="Unassembled WGS sequence"/>
</dbReference>
<dbReference type="VEuPathDB" id="FungiDB:SAPIO_CDS8083"/>
<name>A0A084G0A2_PSEDA</name>
<evidence type="ECO:0000256" key="1">
    <source>
        <dbReference type="ARBA" id="ARBA00022617"/>
    </source>
</evidence>
<protein>
    <submittedName>
        <fullName evidence="6">Linoleate 8R-lipoxygenase</fullName>
        <ecNumber evidence="6">1.13.11.60</ecNumber>
        <ecNumber evidence="6">1.13.11.62</ecNumber>
        <ecNumber evidence="6">5.4.4.5</ecNumber>
        <ecNumber evidence="6">5.4.4.6</ecNumber>
    </submittedName>
</protein>
<dbReference type="EC" id="5.4.4.6" evidence="6"/>
<dbReference type="CDD" id="cd20612">
    <property type="entry name" value="CYP_LDS-like_C"/>
    <property type="match status" value="1"/>
</dbReference>
<dbReference type="InterPro" id="IPR037120">
    <property type="entry name" value="Haem_peroxidase_sf_animal"/>
</dbReference>
<evidence type="ECO:0000256" key="5">
    <source>
        <dbReference type="ARBA" id="ARBA00023004"/>
    </source>
</evidence>
<dbReference type="GO" id="GO:0004497">
    <property type="term" value="F:monooxygenase activity"/>
    <property type="evidence" value="ECO:0007669"/>
    <property type="project" value="InterPro"/>
</dbReference>
<dbReference type="Gene3D" id="1.10.640.10">
    <property type="entry name" value="Haem peroxidase domain superfamily, animal type"/>
    <property type="match status" value="2"/>
</dbReference>
<keyword evidence="5" id="KW-0408">Iron</keyword>
<dbReference type="InterPro" id="IPR034812">
    <property type="entry name" value="Ppo-like_N"/>
</dbReference>
<dbReference type="GO" id="GO:0006631">
    <property type="term" value="P:fatty acid metabolic process"/>
    <property type="evidence" value="ECO:0007669"/>
    <property type="project" value="UniProtKB-ARBA"/>
</dbReference>
<dbReference type="CDD" id="cd09817">
    <property type="entry name" value="linoleate_diol_synthase_like"/>
    <property type="match status" value="1"/>
</dbReference>
<accession>A0A084G0A2</accession>
<keyword evidence="1" id="KW-0349">Heme</keyword>
<dbReference type="Gene3D" id="1.10.630.10">
    <property type="entry name" value="Cytochrome P450"/>
    <property type="match status" value="1"/>
</dbReference>
<dbReference type="GeneID" id="27727155"/>
<comment type="caution">
    <text evidence="6">The sequence shown here is derived from an EMBL/GenBank/DDBJ whole genome shotgun (WGS) entry which is preliminary data.</text>
</comment>
<evidence type="ECO:0000256" key="3">
    <source>
        <dbReference type="ARBA" id="ARBA00022964"/>
    </source>
</evidence>
<dbReference type="KEGG" id="sapo:SAPIO_CDS8083"/>
<sequence length="964" mass="106915">MPTRTQMNGNPDSQEQSNIVRILSEARQDLVSQSNRILPDLTLLQDLYKTFLASGIIDDRKYLVEKIIQLAVSLPNGSTIRNDLSGSFINTLWTSLQHPPISYLGNEFRFRTADGSNNNIMYPWLGASGSHYARTVTPKSVQPSSRPDPSLIFDSLLARNGPAKEHPTKVSSSLFYLATVIIHDLFVTDESDVTKLKSSSYLDLGPLYGHNQEQQNLVRTFKDGLLKKDTFSEQRLLSQPPGVCALVVAFNRFHNYVVDWKLDPRETLTNVFDPQGTPRGIGNQVSVEFNMIYRWHAAISNHDEAWANGFFAQIFGPQVDPNALSVTQFLGQLRKWFQGLPEDPGAYGARNIPKVMKVIEMLGIQQGRQWGLATLNEFRLFFKLKPYSTFAEVNSDKSVADALEALYGHPDNIELYPGILSEEAKKPLAPGSGLCPNFTTSFTILSDAVALVRGDRFYSVEYSPSNLTNFGFAAVSSDFDVAQGGVMYKLLMQAFPGWYRPNSVYALYPFTTVDGNRDILQEHGTATDFDFSKPSFVGPPKPVTSWQGVVDVLNDQDKYKVPWGKHTFEVTHHDYMLSGDSPANAQQRISVKACLYEPEDALAEVRQFYESATESLLRQHSRKVGDSYLVDIVADVGNLVHAHFSSQFFGIPLQGNAGNGGGISGAYKDWELYDVLADLFGYVFLDLDPAKSWKHRAVAIREGQRLGRVMEIATAEVKSQRFTGLKSLLGMGKSQSALVDYGAQFINRLLGVSNGVDDTVWTIIPTAAAACATQAQGWAQMIDLYLSEQYYHHWPAIRALSLSDAPEDFEKLKKYALEGLRLSTPAFGVLRVVDATSEVIQDGEKTLAVKDGDTILTSFVTAGQDPSKFPHPQEIKLDRPDNLYIHHGWGPHACLGRPIVTVAAACALRTCARLVNFRKAPGAMGEMRSKSAAGGFFKQFLSVDGSEWGPFPCTKKVMFDGFED</sequence>
<dbReference type="InterPro" id="IPR019791">
    <property type="entry name" value="Haem_peroxidase_animal"/>
</dbReference>
<dbReference type="GO" id="GO:0005506">
    <property type="term" value="F:iron ion binding"/>
    <property type="evidence" value="ECO:0007669"/>
    <property type="project" value="InterPro"/>
</dbReference>
<dbReference type="RefSeq" id="XP_016640563.1">
    <property type="nucleotide sequence ID" value="XM_016789794.1"/>
</dbReference>
<evidence type="ECO:0000313" key="6">
    <source>
        <dbReference type="EMBL" id="KEZ40764.1"/>
    </source>
</evidence>
<dbReference type="HOGENOM" id="CLU_002329_1_0_1"/>
<evidence type="ECO:0000256" key="2">
    <source>
        <dbReference type="ARBA" id="ARBA00022723"/>
    </source>
</evidence>
<dbReference type="OrthoDB" id="823504at2759"/>
<proteinExistence type="predicted"/>
<dbReference type="OMA" id="EFNMIYR"/>
<dbReference type="GO" id="GO:0052879">
    <property type="term" value="F:9,12-octadecadienoate 8-hydroperoxide 8S-isomerase activity"/>
    <property type="evidence" value="ECO:0007669"/>
    <property type="project" value="UniProtKB-EC"/>
</dbReference>
<dbReference type="EC" id="1.13.11.62" evidence="6"/>
<dbReference type="PANTHER" id="PTHR11903">
    <property type="entry name" value="PROSTAGLANDIN G/H SYNTHASE"/>
    <property type="match status" value="1"/>
</dbReference>
<keyword evidence="3" id="KW-0223">Dioxygenase</keyword>
<reference evidence="6 7" key="1">
    <citation type="journal article" date="2014" name="Genome Announc.">
        <title>Draft genome sequence of the pathogenic fungus Scedosporium apiospermum.</title>
        <authorList>
            <person name="Vandeputte P."/>
            <person name="Ghamrawi S."/>
            <person name="Rechenmann M."/>
            <person name="Iltis A."/>
            <person name="Giraud S."/>
            <person name="Fleury M."/>
            <person name="Thornton C."/>
            <person name="Delhaes L."/>
            <person name="Meyer W."/>
            <person name="Papon N."/>
            <person name="Bouchara J.P."/>
        </authorList>
    </citation>
    <scope>NUCLEOTIDE SEQUENCE [LARGE SCALE GENOMIC DNA]</scope>
    <source>
        <strain evidence="6 7">IHEM 14462</strain>
    </source>
</reference>
<dbReference type="EC" id="5.4.4.5" evidence="6"/>
<organism evidence="6 7">
    <name type="scientific">Pseudallescheria apiosperma</name>
    <name type="common">Scedosporium apiospermum</name>
    <dbReference type="NCBI Taxonomy" id="563466"/>
    <lineage>
        <taxon>Eukaryota</taxon>
        <taxon>Fungi</taxon>
        <taxon>Dikarya</taxon>
        <taxon>Ascomycota</taxon>
        <taxon>Pezizomycotina</taxon>
        <taxon>Sordariomycetes</taxon>
        <taxon>Hypocreomycetidae</taxon>
        <taxon>Microascales</taxon>
        <taxon>Microascaceae</taxon>
        <taxon>Scedosporium</taxon>
    </lineage>
</organism>
<gene>
    <name evidence="6" type="ORF">SAPIO_CDS8083</name>
</gene>
<dbReference type="SUPFAM" id="SSF48264">
    <property type="entry name" value="Cytochrome P450"/>
    <property type="match status" value="1"/>
</dbReference>
<evidence type="ECO:0000313" key="7">
    <source>
        <dbReference type="Proteomes" id="UP000028545"/>
    </source>
</evidence>
<dbReference type="EC" id="1.13.11.60" evidence="6"/>
<dbReference type="InterPro" id="IPR036396">
    <property type="entry name" value="Cyt_P450_sf"/>
</dbReference>
<dbReference type="GO" id="GO:0004601">
    <property type="term" value="F:peroxidase activity"/>
    <property type="evidence" value="ECO:0007669"/>
    <property type="project" value="InterPro"/>
</dbReference>
<dbReference type="EMBL" id="JOWA01000120">
    <property type="protein sequence ID" value="KEZ40764.1"/>
    <property type="molecule type" value="Genomic_DNA"/>
</dbReference>
<dbReference type="SUPFAM" id="SSF48113">
    <property type="entry name" value="Heme-dependent peroxidases"/>
    <property type="match status" value="1"/>
</dbReference>
<dbReference type="Pfam" id="PF03098">
    <property type="entry name" value="An_peroxidase"/>
    <property type="match status" value="1"/>
</dbReference>
<dbReference type="GO" id="GO:0052878">
    <property type="term" value="F:linoleate 8R-lipoxygenase activity"/>
    <property type="evidence" value="ECO:0007669"/>
    <property type="project" value="UniProtKB-EC"/>
</dbReference>
<keyword evidence="4 6" id="KW-0560">Oxidoreductase</keyword>
<keyword evidence="7" id="KW-1185">Reference proteome</keyword>
<dbReference type="GO" id="GO:0016705">
    <property type="term" value="F:oxidoreductase activity, acting on paired donors, with incorporation or reduction of molecular oxygen"/>
    <property type="evidence" value="ECO:0007669"/>
    <property type="project" value="InterPro"/>
</dbReference>
<dbReference type="InterPro" id="IPR050783">
    <property type="entry name" value="Oxylipin_biosynth_metab"/>
</dbReference>
<dbReference type="GO" id="GO:0006979">
    <property type="term" value="P:response to oxidative stress"/>
    <property type="evidence" value="ECO:0007669"/>
    <property type="project" value="InterPro"/>
</dbReference>
<keyword evidence="2" id="KW-0479">Metal-binding</keyword>
<evidence type="ECO:0000256" key="4">
    <source>
        <dbReference type="ARBA" id="ARBA00023002"/>
    </source>
</evidence>
<dbReference type="PANTHER" id="PTHR11903:SF37">
    <property type="entry name" value="PSI-PRODUCING OXYGENASE A"/>
    <property type="match status" value="1"/>
</dbReference>
<dbReference type="GO" id="GO:0020037">
    <property type="term" value="F:heme binding"/>
    <property type="evidence" value="ECO:0007669"/>
    <property type="project" value="InterPro"/>
</dbReference>